<accession>A0ACC1N7Y1</accession>
<sequence>MDALIDPTATGKYPVVLGDSLLGKTSNEIFTGVRYNHKPTLSSAEAPDRARIKPSVPGKTTSYDLTYTDDDESYAFTGTRSTDDDQYVLYFDPARQVFVLDKVDSTFNMNLTRMPGSSDADELSRRFPHLEVDPVKDSINVKGPAQSSKPSLASKTASAPAKRKIEKQPPKSLAMPAAAPPTSAPKPKPKKRDEEEEEEEDEEDDILAVEYPEGPSNFAKQNDFSPAFPTQRRFDEYMNQRESEADDADGESDDEIDMDFKLPSPVNNKQNGDADEEEHDEAAEEDENDDDGAAIDLEGDLEDALANAFEDLANSQEEGRDDESEISEED</sequence>
<organism evidence="1 2">
    <name type="scientific">Zarea fungicola</name>
    <dbReference type="NCBI Taxonomy" id="93591"/>
    <lineage>
        <taxon>Eukaryota</taxon>
        <taxon>Fungi</taxon>
        <taxon>Dikarya</taxon>
        <taxon>Ascomycota</taxon>
        <taxon>Pezizomycotina</taxon>
        <taxon>Sordariomycetes</taxon>
        <taxon>Hypocreomycetidae</taxon>
        <taxon>Hypocreales</taxon>
        <taxon>Cordycipitaceae</taxon>
        <taxon>Zarea</taxon>
    </lineage>
</organism>
<gene>
    <name evidence="1" type="ORF">NQ176_g5753</name>
</gene>
<proteinExistence type="predicted"/>
<name>A0ACC1N7Y1_9HYPO</name>
<dbReference type="Proteomes" id="UP001143910">
    <property type="component" value="Unassembled WGS sequence"/>
</dbReference>
<reference evidence="1" key="1">
    <citation type="submission" date="2022-08" db="EMBL/GenBank/DDBJ databases">
        <title>Genome Sequence of Lecanicillium fungicola.</title>
        <authorList>
            <person name="Buettner E."/>
        </authorList>
    </citation>
    <scope>NUCLEOTIDE SEQUENCE</scope>
    <source>
        <strain evidence="1">Babe33</strain>
    </source>
</reference>
<evidence type="ECO:0000313" key="2">
    <source>
        <dbReference type="Proteomes" id="UP001143910"/>
    </source>
</evidence>
<evidence type="ECO:0000313" key="1">
    <source>
        <dbReference type="EMBL" id="KAJ2975019.1"/>
    </source>
</evidence>
<comment type="caution">
    <text evidence="1">The sequence shown here is derived from an EMBL/GenBank/DDBJ whole genome shotgun (WGS) entry which is preliminary data.</text>
</comment>
<protein>
    <submittedName>
        <fullName evidence="1">Uncharacterized protein</fullName>
    </submittedName>
</protein>
<keyword evidence="2" id="KW-1185">Reference proteome</keyword>
<dbReference type="EMBL" id="JANJQO010000759">
    <property type="protein sequence ID" value="KAJ2975019.1"/>
    <property type="molecule type" value="Genomic_DNA"/>
</dbReference>